<feature type="region of interest" description="Disordered" evidence="9">
    <location>
        <begin position="189"/>
        <end position="215"/>
    </location>
</feature>
<dbReference type="SUPFAM" id="SSF50249">
    <property type="entry name" value="Nucleic acid-binding proteins"/>
    <property type="match status" value="1"/>
</dbReference>
<dbReference type="VEuPathDB" id="FungiDB:ACLA_071990"/>
<dbReference type="OMA" id="FCFKASP"/>
<keyword evidence="5" id="KW-0779">Telomere</keyword>
<evidence type="ECO:0000259" key="10">
    <source>
        <dbReference type="Pfam" id="PF10451"/>
    </source>
</evidence>
<name>A1C6Z5_ASPCL</name>
<keyword evidence="7" id="KW-0539">Nucleus</keyword>
<dbReference type="GO" id="GO:0005634">
    <property type="term" value="C:nucleus"/>
    <property type="evidence" value="ECO:0007669"/>
    <property type="project" value="UniProtKB-SubCell"/>
</dbReference>
<sequence>MATADDGELVFYPAFCFRASPTHFTWVKMAAVDVHRLKQRPGFEGQNIFFYHNHPIRFVSLLGLLVARTDVYKRTILTLDDSSGATIEIAVLKADPPAPAITTAHLAATNKTELDISTLQPGTLVQVKGTLSMFRGAMQVQLERFAVIRDTNAEMRFLDLRCRYLVEVLAVPWRLEGEEVARLRVEADAEEERLEEEQEQARRRQRRRAERDERDERRIRKMWEREEREREKAAVAGREAGLEVMREVQRNRSVDVS</sequence>
<dbReference type="GO" id="GO:0000781">
    <property type="term" value="C:chromosome, telomeric region"/>
    <property type="evidence" value="ECO:0007669"/>
    <property type="project" value="UniProtKB-SubCell"/>
</dbReference>
<evidence type="ECO:0000256" key="7">
    <source>
        <dbReference type="ARBA" id="ARBA00023242"/>
    </source>
</evidence>
<feature type="domain" description="CST complex subunit Stn1 N-terminal" evidence="10">
    <location>
        <begin position="46"/>
        <end position="193"/>
    </location>
</feature>
<dbReference type="Proteomes" id="UP000006701">
    <property type="component" value="Unassembled WGS sequence"/>
</dbReference>
<organism evidence="11 12">
    <name type="scientific">Aspergillus clavatus (strain ATCC 1007 / CBS 513.65 / DSM 816 / NCTC 3887 / NRRL 1 / QM 1276 / 107)</name>
    <dbReference type="NCBI Taxonomy" id="344612"/>
    <lineage>
        <taxon>Eukaryota</taxon>
        <taxon>Fungi</taxon>
        <taxon>Dikarya</taxon>
        <taxon>Ascomycota</taxon>
        <taxon>Pezizomycotina</taxon>
        <taxon>Eurotiomycetes</taxon>
        <taxon>Eurotiomycetidae</taxon>
        <taxon>Eurotiales</taxon>
        <taxon>Aspergillaceae</taxon>
        <taxon>Aspergillus</taxon>
        <taxon>Aspergillus subgen. Fumigati</taxon>
    </lineage>
</organism>
<dbReference type="STRING" id="344612.A1C6Z5"/>
<feature type="compositionally biased region" description="Acidic residues" evidence="9">
    <location>
        <begin position="189"/>
        <end position="198"/>
    </location>
</feature>
<dbReference type="Gene3D" id="2.40.50.140">
    <property type="entry name" value="Nucleic acid-binding proteins"/>
    <property type="match status" value="1"/>
</dbReference>
<keyword evidence="12" id="KW-1185">Reference proteome</keyword>
<dbReference type="KEGG" id="act:ACLA_071990"/>
<evidence type="ECO:0000256" key="2">
    <source>
        <dbReference type="ARBA" id="ARBA00004574"/>
    </source>
</evidence>
<evidence type="ECO:0000256" key="1">
    <source>
        <dbReference type="ARBA" id="ARBA00004123"/>
    </source>
</evidence>
<accession>A1C6Z5</accession>
<keyword evidence="4" id="KW-0158">Chromosome</keyword>
<dbReference type="InterPro" id="IPR018856">
    <property type="entry name" value="Stn1_N"/>
</dbReference>
<dbReference type="OrthoDB" id="77828at2759"/>
<evidence type="ECO:0000256" key="3">
    <source>
        <dbReference type="ARBA" id="ARBA00017411"/>
    </source>
</evidence>
<evidence type="ECO:0000256" key="8">
    <source>
        <dbReference type="ARBA" id="ARBA00030039"/>
    </source>
</evidence>
<dbReference type="PANTHER" id="PTHR13989">
    <property type="entry name" value="REPLICATION PROTEIN A-RELATED"/>
    <property type="match status" value="1"/>
</dbReference>
<proteinExistence type="predicted"/>
<dbReference type="GeneID" id="4708237"/>
<evidence type="ECO:0000256" key="6">
    <source>
        <dbReference type="ARBA" id="ARBA00023125"/>
    </source>
</evidence>
<dbReference type="Pfam" id="PF10451">
    <property type="entry name" value="Stn1"/>
    <property type="match status" value="1"/>
</dbReference>
<dbReference type="eggNOG" id="ENOG502RY83">
    <property type="taxonomic scope" value="Eukaryota"/>
</dbReference>
<dbReference type="EMBL" id="DS027045">
    <property type="protein sequence ID" value="EAW14166.1"/>
    <property type="molecule type" value="Genomic_DNA"/>
</dbReference>
<evidence type="ECO:0000256" key="5">
    <source>
        <dbReference type="ARBA" id="ARBA00022895"/>
    </source>
</evidence>
<keyword evidence="6" id="KW-0238">DNA-binding</keyword>
<dbReference type="PANTHER" id="PTHR13989:SF33">
    <property type="entry name" value="CST COMPLEX SUBUNIT STN1"/>
    <property type="match status" value="1"/>
</dbReference>
<reference evidence="11 12" key="1">
    <citation type="journal article" date="2008" name="PLoS Genet.">
        <title>Genomic islands in the pathogenic filamentous fungus Aspergillus fumigatus.</title>
        <authorList>
            <person name="Fedorova N.D."/>
            <person name="Khaldi N."/>
            <person name="Joardar V.S."/>
            <person name="Maiti R."/>
            <person name="Amedeo P."/>
            <person name="Anderson M.J."/>
            <person name="Crabtree J."/>
            <person name="Silva J.C."/>
            <person name="Badger J.H."/>
            <person name="Albarraq A."/>
            <person name="Angiuoli S."/>
            <person name="Bussey H."/>
            <person name="Bowyer P."/>
            <person name="Cotty P.J."/>
            <person name="Dyer P.S."/>
            <person name="Egan A."/>
            <person name="Galens K."/>
            <person name="Fraser-Liggett C.M."/>
            <person name="Haas B.J."/>
            <person name="Inman J.M."/>
            <person name="Kent R."/>
            <person name="Lemieux S."/>
            <person name="Malavazi I."/>
            <person name="Orvis J."/>
            <person name="Roemer T."/>
            <person name="Ronning C.M."/>
            <person name="Sundaram J.P."/>
            <person name="Sutton G."/>
            <person name="Turner G."/>
            <person name="Venter J.C."/>
            <person name="White O.R."/>
            <person name="Whitty B.R."/>
            <person name="Youngman P."/>
            <person name="Wolfe K.H."/>
            <person name="Goldman G.H."/>
            <person name="Wortman J.R."/>
            <person name="Jiang B."/>
            <person name="Denning D.W."/>
            <person name="Nierman W.C."/>
        </authorList>
    </citation>
    <scope>NUCLEOTIDE SEQUENCE [LARGE SCALE GENOMIC DNA]</scope>
    <source>
        <strain evidence="12">ATCC 1007 / CBS 513.65 / DSM 816 / NCTC 3887 / NRRL 1</strain>
    </source>
</reference>
<comment type="subcellular location">
    <subcellularLocation>
        <location evidence="2">Chromosome</location>
        <location evidence="2">Telomere</location>
    </subcellularLocation>
    <subcellularLocation>
        <location evidence="1">Nucleus</location>
    </subcellularLocation>
</comment>
<dbReference type="RefSeq" id="XP_001275592.1">
    <property type="nucleotide sequence ID" value="XM_001275591.1"/>
</dbReference>
<evidence type="ECO:0000313" key="12">
    <source>
        <dbReference type="Proteomes" id="UP000006701"/>
    </source>
</evidence>
<evidence type="ECO:0000256" key="4">
    <source>
        <dbReference type="ARBA" id="ARBA00022454"/>
    </source>
</evidence>
<dbReference type="GO" id="GO:0003677">
    <property type="term" value="F:DNA binding"/>
    <property type="evidence" value="ECO:0007669"/>
    <property type="project" value="UniProtKB-KW"/>
</dbReference>
<evidence type="ECO:0000313" key="11">
    <source>
        <dbReference type="EMBL" id="EAW14166.1"/>
    </source>
</evidence>
<dbReference type="AlphaFoldDB" id="A1C6Z5"/>
<dbReference type="HOGENOM" id="CLU_054798_1_1_1"/>
<dbReference type="CDD" id="cd03524">
    <property type="entry name" value="RPA2_OBF_family"/>
    <property type="match status" value="1"/>
</dbReference>
<dbReference type="InterPro" id="IPR040260">
    <property type="entry name" value="RFA2-like"/>
</dbReference>
<gene>
    <name evidence="11" type="ORF">ACLA_071990</name>
</gene>
<dbReference type="InterPro" id="IPR012340">
    <property type="entry name" value="NA-bd_OB-fold"/>
</dbReference>
<evidence type="ECO:0000256" key="9">
    <source>
        <dbReference type="SAM" id="MobiDB-lite"/>
    </source>
</evidence>
<protein>
    <recommendedName>
        <fullName evidence="3">CST complex subunit STN1</fullName>
    </recommendedName>
    <alternativeName>
        <fullName evidence="8">Suppressor of cdc thirteen homolog</fullName>
    </alternativeName>
</protein>